<evidence type="ECO:0000313" key="2">
    <source>
        <dbReference type="Proteomes" id="UP000886595"/>
    </source>
</evidence>
<name>A0A8X7NZG0_BRACI</name>
<proteinExistence type="predicted"/>
<sequence length="211" mass="23520">MGGGGGEALYSSSSSSVAATSSVPPQLVVGDNSSNYGVCYGSNSAAGEMYSQMSVMPLRSDGSLCLMEALNRSSHSDQHHHSQVSSPKMEDFFGTHHNNTSNKEAMDLSLDSLFYNTTHEPNNNTNFQEFFSFPQARNHHEEETRSYQNDPGLTHGEAASLALTTTKTKTTKATTKLKTAIRSPKLWWRQVLDLRQQQWQLLLRRREDKMK</sequence>
<reference evidence="1 2" key="1">
    <citation type="submission" date="2020-02" db="EMBL/GenBank/DDBJ databases">
        <authorList>
            <person name="Ma Q."/>
            <person name="Huang Y."/>
            <person name="Song X."/>
            <person name="Pei D."/>
        </authorList>
    </citation>
    <scope>NUCLEOTIDE SEQUENCE [LARGE SCALE GENOMIC DNA]</scope>
    <source>
        <strain evidence="1">Sxm20200214</strain>
        <tissue evidence="1">Leaf</tissue>
    </source>
</reference>
<dbReference type="EMBL" id="JAAMPC010001138">
    <property type="protein sequence ID" value="KAG2241293.1"/>
    <property type="molecule type" value="Genomic_DNA"/>
</dbReference>
<evidence type="ECO:0000313" key="1">
    <source>
        <dbReference type="EMBL" id="KAG2241293.1"/>
    </source>
</evidence>
<dbReference type="AlphaFoldDB" id="A0A8X7NZG0"/>
<keyword evidence="2" id="KW-1185">Reference proteome</keyword>
<protein>
    <submittedName>
        <fullName evidence="1">Uncharacterized protein</fullName>
    </submittedName>
</protein>
<organism evidence="1 2">
    <name type="scientific">Brassica carinata</name>
    <name type="common">Ethiopian mustard</name>
    <name type="synonym">Abyssinian cabbage</name>
    <dbReference type="NCBI Taxonomy" id="52824"/>
    <lineage>
        <taxon>Eukaryota</taxon>
        <taxon>Viridiplantae</taxon>
        <taxon>Streptophyta</taxon>
        <taxon>Embryophyta</taxon>
        <taxon>Tracheophyta</taxon>
        <taxon>Spermatophyta</taxon>
        <taxon>Magnoliopsida</taxon>
        <taxon>eudicotyledons</taxon>
        <taxon>Gunneridae</taxon>
        <taxon>Pentapetalae</taxon>
        <taxon>rosids</taxon>
        <taxon>malvids</taxon>
        <taxon>Brassicales</taxon>
        <taxon>Brassicaceae</taxon>
        <taxon>Brassiceae</taxon>
        <taxon>Brassica</taxon>
    </lineage>
</organism>
<dbReference type="Proteomes" id="UP000886595">
    <property type="component" value="Unassembled WGS sequence"/>
</dbReference>
<accession>A0A8X7NZG0</accession>
<dbReference type="OrthoDB" id="1744410at2759"/>
<comment type="caution">
    <text evidence="1">The sequence shown here is derived from an EMBL/GenBank/DDBJ whole genome shotgun (WGS) entry which is preliminary data.</text>
</comment>
<gene>
    <name evidence="1" type="ORF">Bca52824_096723</name>
</gene>